<keyword evidence="1" id="KW-0812">Transmembrane</keyword>
<dbReference type="EMBL" id="LR798251">
    <property type="protein sequence ID" value="CAB5217924.1"/>
    <property type="molecule type" value="Genomic_DNA"/>
</dbReference>
<name>A0A6J7WP94_9CAUD</name>
<proteinExistence type="predicted"/>
<reference evidence="2" key="1">
    <citation type="submission" date="2020-05" db="EMBL/GenBank/DDBJ databases">
        <authorList>
            <person name="Chiriac C."/>
            <person name="Salcher M."/>
            <person name="Ghai R."/>
            <person name="Kavagutti S V."/>
        </authorList>
    </citation>
    <scope>NUCLEOTIDE SEQUENCE</scope>
</reference>
<sequence>MTDQDIADIIWVAVTVLATTSITNNIVGFHLNRIERRINELSEMIEKHGELLKRVARGNE</sequence>
<organism evidence="2">
    <name type="scientific">uncultured Caudovirales phage</name>
    <dbReference type="NCBI Taxonomy" id="2100421"/>
    <lineage>
        <taxon>Viruses</taxon>
        <taxon>Duplodnaviria</taxon>
        <taxon>Heunggongvirae</taxon>
        <taxon>Uroviricota</taxon>
        <taxon>Caudoviricetes</taxon>
        <taxon>Peduoviridae</taxon>
        <taxon>Maltschvirus</taxon>
        <taxon>Maltschvirus maltsch</taxon>
    </lineage>
</organism>
<evidence type="ECO:0000313" key="2">
    <source>
        <dbReference type="EMBL" id="CAB5217924.1"/>
    </source>
</evidence>
<gene>
    <name evidence="2" type="ORF">UFOVP210_28</name>
</gene>
<keyword evidence="1" id="KW-1133">Transmembrane helix</keyword>
<protein>
    <submittedName>
        <fullName evidence="2">Uncharacterized protein</fullName>
    </submittedName>
</protein>
<keyword evidence="1" id="KW-0472">Membrane</keyword>
<evidence type="ECO:0000256" key="1">
    <source>
        <dbReference type="SAM" id="Phobius"/>
    </source>
</evidence>
<accession>A0A6J7WP94</accession>
<feature type="transmembrane region" description="Helical" evidence="1">
    <location>
        <begin position="6"/>
        <end position="27"/>
    </location>
</feature>